<evidence type="ECO:0000313" key="1">
    <source>
        <dbReference type="EMBL" id="KAL2610116.1"/>
    </source>
</evidence>
<evidence type="ECO:0000313" key="2">
    <source>
        <dbReference type="Proteomes" id="UP001605036"/>
    </source>
</evidence>
<accession>A0ABD1XMF5</accession>
<protein>
    <submittedName>
        <fullName evidence="1">Uncharacterized protein</fullName>
    </submittedName>
</protein>
<comment type="caution">
    <text evidence="1">The sequence shown here is derived from an EMBL/GenBank/DDBJ whole genome shotgun (WGS) entry which is preliminary data.</text>
</comment>
<dbReference type="AlphaFoldDB" id="A0ABD1XMF5"/>
<name>A0ABD1XMF5_9MARC</name>
<proteinExistence type="predicted"/>
<reference evidence="1 2" key="1">
    <citation type="submission" date="2024-09" db="EMBL/GenBank/DDBJ databases">
        <title>Chromosome-scale assembly of Riccia fluitans.</title>
        <authorList>
            <person name="Paukszto L."/>
            <person name="Sawicki J."/>
            <person name="Karawczyk K."/>
            <person name="Piernik-Szablinska J."/>
            <person name="Szczecinska M."/>
            <person name="Mazdziarz M."/>
        </authorList>
    </citation>
    <scope>NUCLEOTIDE SEQUENCE [LARGE SCALE GENOMIC DNA]</scope>
    <source>
        <strain evidence="1">Rf_01</strain>
        <tissue evidence="1">Aerial parts of the thallus</tissue>
    </source>
</reference>
<dbReference type="Proteomes" id="UP001605036">
    <property type="component" value="Unassembled WGS sequence"/>
</dbReference>
<sequence length="86" mass="9597">MNSPIFNVSFEQFRSQLPLPSALSSCVLPFRHMCLYGLLHLVLASNYRVLGKDEILPGVRVAVMGLGRSLLARWCSLAIFVDNLSF</sequence>
<keyword evidence="2" id="KW-1185">Reference proteome</keyword>
<organism evidence="1 2">
    <name type="scientific">Riccia fluitans</name>
    <dbReference type="NCBI Taxonomy" id="41844"/>
    <lineage>
        <taxon>Eukaryota</taxon>
        <taxon>Viridiplantae</taxon>
        <taxon>Streptophyta</taxon>
        <taxon>Embryophyta</taxon>
        <taxon>Marchantiophyta</taxon>
        <taxon>Marchantiopsida</taxon>
        <taxon>Marchantiidae</taxon>
        <taxon>Marchantiales</taxon>
        <taxon>Ricciaceae</taxon>
        <taxon>Riccia</taxon>
    </lineage>
</organism>
<dbReference type="EMBL" id="JBHFFA010000008">
    <property type="protein sequence ID" value="KAL2610116.1"/>
    <property type="molecule type" value="Genomic_DNA"/>
</dbReference>
<gene>
    <name evidence="1" type="ORF">R1flu_028689</name>
</gene>